<keyword evidence="3" id="KW-1185">Reference proteome</keyword>
<gene>
    <name evidence="2" type="ORF">Nocox_23300</name>
</gene>
<dbReference type="EMBL" id="CP068985">
    <property type="protein sequence ID" value="QYC42263.1"/>
    <property type="molecule type" value="Genomic_DNA"/>
</dbReference>
<protein>
    <recommendedName>
        <fullName evidence="4">Lipoprotein</fullName>
    </recommendedName>
</protein>
<organism evidence="2 3">
    <name type="scientific">Nonomuraea coxensis DSM 45129</name>
    <dbReference type="NCBI Taxonomy" id="1122611"/>
    <lineage>
        <taxon>Bacteria</taxon>
        <taxon>Bacillati</taxon>
        <taxon>Actinomycetota</taxon>
        <taxon>Actinomycetes</taxon>
        <taxon>Streptosporangiales</taxon>
        <taxon>Streptosporangiaceae</taxon>
        <taxon>Nonomuraea</taxon>
    </lineage>
</organism>
<evidence type="ECO:0000313" key="3">
    <source>
        <dbReference type="Proteomes" id="UP000824681"/>
    </source>
</evidence>
<feature type="compositionally biased region" description="Basic and acidic residues" evidence="1">
    <location>
        <begin position="101"/>
        <end position="127"/>
    </location>
</feature>
<evidence type="ECO:0008006" key="4">
    <source>
        <dbReference type="Google" id="ProtNLM"/>
    </source>
</evidence>
<sequence length="158" mass="18211">MKTRQSWAPRRGRFAALALTGAAASIMILPVGLGVACASVVVPTVEAGGAPPQPVKHVTKTRYVPREKPVLRGPRWRPPRIDVIVDNDNFSRNHTPRPRHHHEEFKHDFKHEDIKKVDPVKEDKPEREYDENDEYDQTGFDFGRENWWWPGNRFNNGN</sequence>
<accession>A0ABX8U3V4</accession>
<dbReference type="Proteomes" id="UP000824681">
    <property type="component" value="Chromosome"/>
</dbReference>
<evidence type="ECO:0000256" key="1">
    <source>
        <dbReference type="SAM" id="MobiDB-lite"/>
    </source>
</evidence>
<evidence type="ECO:0000313" key="2">
    <source>
        <dbReference type="EMBL" id="QYC42263.1"/>
    </source>
</evidence>
<proteinExistence type="predicted"/>
<name>A0ABX8U3V4_9ACTN</name>
<reference evidence="2 3" key="1">
    <citation type="journal article" date="2021" name="ACS Chem. Biol.">
        <title>Genomic-Led Discovery of a Novel Glycopeptide Antibiotic by Nonomuraea coxensis DSM 45129.</title>
        <authorList>
            <person name="Yushchuk O."/>
            <person name="Vior N.M."/>
            <person name="Andreo-Vidal A."/>
            <person name="Berini F."/>
            <person name="Ruckert C."/>
            <person name="Busche T."/>
            <person name="Binda E."/>
            <person name="Kalinowski J."/>
            <person name="Truman A.W."/>
            <person name="Marinelli F."/>
        </authorList>
    </citation>
    <scope>NUCLEOTIDE SEQUENCE [LARGE SCALE GENOMIC DNA]</scope>
    <source>
        <strain evidence="2 3">DSM 45129</strain>
    </source>
</reference>
<feature type="region of interest" description="Disordered" evidence="1">
    <location>
        <begin position="86"/>
        <end position="137"/>
    </location>
</feature>